<dbReference type="EMBL" id="JMCB01000006">
    <property type="protein sequence ID" value="KFE68096.1"/>
    <property type="molecule type" value="Genomic_DNA"/>
</dbReference>
<reference evidence="1 2" key="1">
    <citation type="submission" date="2014-04" db="EMBL/GenBank/DDBJ databases">
        <title>Genome assembly of Hyalangium minutum DSM 14724.</title>
        <authorList>
            <person name="Sharma G."/>
            <person name="Subramanian S."/>
        </authorList>
    </citation>
    <scope>NUCLEOTIDE SEQUENCE [LARGE SCALE GENOMIC DNA]</scope>
    <source>
        <strain evidence="1 2">DSM 14724</strain>
    </source>
</reference>
<dbReference type="RefSeq" id="WP_044188583.1">
    <property type="nucleotide sequence ID" value="NZ_JMCB01000006.1"/>
</dbReference>
<accession>A0A085WK83</accession>
<dbReference type="Proteomes" id="UP000028725">
    <property type="component" value="Unassembled WGS sequence"/>
</dbReference>
<keyword evidence="2" id="KW-1185">Reference proteome</keyword>
<organism evidence="1 2">
    <name type="scientific">Hyalangium minutum</name>
    <dbReference type="NCBI Taxonomy" id="394096"/>
    <lineage>
        <taxon>Bacteria</taxon>
        <taxon>Pseudomonadati</taxon>
        <taxon>Myxococcota</taxon>
        <taxon>Myxococcia</taxon>
        <taxon>Myxococcales</taxon>
        <taxon>Cystobacterineae</taxon>
        <taxon>Archangiaceae</taxon>
        <taxon>Hyalangium</taxon>
    </lineage>
</organism>
<name>A0A085WK83_9BACT</name>
<comment type="caution">
    <text evidence="1">The sequence shown here is derived from an EMBL/GenBank/DDBJ whole genome shotgun (WGS) entry which is preliminary data.</text>
</comment>
<gene>
    <name evidence="1" type="ORF">DB31_7333</name>
</gene>
<proteinExistence type="predicted"/>
<sequence length="319" mass="34725">MFAREAKLKHVRNTVISAALDVLLVGTVLKTGATGTAGVAAGTAEASAGTVEAGRLALAGVETRLAEEELPALEARMVEAEALEVGPRYPARLEALTRYRPSGAQPPSGVEADHPRWTSYVAYWERRYEELAGTRPLSQGQVAVKPPLTWDAYSSLLGRFQRSLEFQRSASRMLQQAREPGSPREWVPDMKQPLAAENTGLKHEGSDLVTYADALVVDDASLGSGTRPNVQTFSMKQRDFAAMSEGDAFKQAQIDAFEAQTKDGGTVEVRRRGHPLFGKKVVVTRVHLVYDGKDLSLSIKNALLRGARSQKVELHLHVP</sequence>
<evidence type="ECO:0000313" key="1">
    <source>
        <dbReference type="EMBL" id="KFE68096.1"/>
    </source>
</evidence>
<dbReference type="OrthoDB" id="5514417at2"/>
<dbReference type="AlphaFoldDB" id="A0A085WK83"/>
<protein>
    <submittedName>
        <fullName evidence="1">Uncharacterized protein</fullName>
    </submittedName>
</protein>
<evidence type="ECO:0000313" key="2">
    <source>
        <dbReference type="Proteomes" id="UP000028725"/>
    </source>
</evidence>